<name>A0ABR6KNH2_9BACT</name>
<comment type="caution">
    <text evidence="2">The sequence shown here is derived from an EMBL/GenBank/DDBJ whole genome shotgun (WGS) entry which is preliminary data.</text>
</comment>
<feature type="chain" id="PRO_5046814234" description="DUF4925 domain-containing protein" evidence="1">
    <location>
        <begin position="21"/>
        <end position="414"/>
    </location>
</feature>
<evidence type="ECO:0008006" key="4">
    <source>
        <dbReference type="Google" id="ProtNLM"/>
    </source>
</evidence>
<feature type="signal peptide" evidence="1">
    <location>
        <begin position="1"/>
        <end position="20"/>
    </location>
</feature>
<dbReference type="Pfam" id="PF16272">
    <property type="entry name" value="DUF4925"/>
    <property type="match status" value="2"/>
</dbReference>
<dbReference type="Proteomes" id="UP000533637">
    <property type="component" value="Unassembled WGS sequence"/>
</dbReference>
<dbReference type="EMBL" id="JACHOC010000004">
    <property type="protein sequence ID" value="MBB4622379.1"/>
    <property type="molecule type" value="Genomic_DNA"/>
</dbReference>
<evidence type="ECO:0000256" key="1">
    <source>
        <dbReference type="SAM" id="SignalP"/>
    </source>
</evidence>
<gene>
    <name evidence="2" type="ORF">GGQ57_002279</name>
</gene>
<protein>
    <recommendedName>
        <fullName evidence="4">DUF4925 domain-containing protein</fullName>
    </recommendedName>
</protein>
<sequence length="414" mass="45470">MSKKLLYLLTLICSISLFTACSDDDNEKKEEEVDNSWEQVVGDYSGEKLTFSYGETTLTGKEVKFSATNGTNGSLLLKNVIPGENETTISDIAVTKGEFSGTATTTNANVEYTGSVKDEVMTLKLTVVMNDPNGWAKTYRLSNYETGEYNYEGMPMIVPTNCALYANWEAEENYVNVLVPIFKIAGGILLPQVLNTVTLETDGNITAEFMQKPKVQFEQSWIMSFFFTGNAPDESTVKALIPASGWQTAPKHLAYWFVKNDQLYVKLNISTILSQVLGSEAEGLGDIINELLNGDPSVIKGMLSTMAGIDLSNISDASFATLLSWVKDGIPMNVKIENSCTYMYLDKKSFDPFFSSHDASGEATSDLSEIWKALVAAGKIPQEMQPMALFINMITEYWPGTTAFGLGMNLQAAN</sequence>
<accession>A0ABR6KNH2</accession>
<dbReference type="InterPro" id="IPR032573">
    <property type="entry name" value="DUF4925"/>
</dbReference>
<evidence type="ECO:0000313" key="3">
    <source>
        <dbReference type="Proteomes" id="UP000533637"/>
    </source>
</evidence>
<organism evidence="2 3">
    <name type="scientific">Parabacteroides faecis</name>
    <dbReference type="NCBI Taxonomy" id="1217282"/>
    <lineage>
        <taxon>Bacteria</taxon>
        <taxon>Pseudomonadati</taxon>
        <taxon>Bacteroidota</taxon>
        <taxon>Bacteroidia</taxon>
        <taxon>Bacteroidales</taxon>
        <taxon>Tannerellaceae</taxon>
        <taxon>Parabacteroides</taxon>
    </lineage>
</organism>
<dbReference type="PROSITE" id="PS51257">
    <property type="entry name" value="PROKAR_LIPOPROTEIN"/>
    <property type="match status" value="1"/>
</dbReference>
<reference evidence="2 3" key="1">
    <citation type="submission" date="2020-08" db="EMBL/GenBank/DDBJ databases">
        <title>Genomic Encyclopedia of Type Strains, Phase IV (KMG-IV): sequencing the most valuable type-strain genomes for metagenomic binning, comparative biology and taxonomic classification.</title>
        <authorList>
            <person name="Goeker M."/>
        </authorList>
    </citation>
    <scope>NUCLEOTIDE SEQUENCE [LARGE SCALE GENOMIC DNA]</scope>
    <source>
        <strain evidence="2 3">DSM 102983</strain>
    </source>
</reference>
<evidence type="ECO:0000313" key="2">
    <source>
        <dbReference type="EMBL" id="MBB4622379.1"/>
    </source>
</evidence>
<keyword evidence="3" id="KW-1185">Reference proteome</keyword>
<dbReference type="RefSeq" id="WP_183670775.1">
    <property type="nucleotide sequence ID" value="NZ_BMPB01000013.1"/>
</dbReference>
<keyword evidence="1" id="KW-0732">Signal</keyword>
<proteinExistence type="predicted"/>